<feature type="transmembrane region" description="Helical" evidence="8">
    <location>
        <begin position="231"/>
        <end position="260"/>
    </location>
</feature>
<dbReference type="Proteomes" id="UP000231388">
    <property type="component" value="Unassembled WGS sequence"/>
</dbReference>
<keyword evidence="7 8" id="KW-0472">Membrane</keyword>
<dbReference type="PANTHER" id="PTHR33908">
    <property type="entry name" value="MANNOSYLTRANSFERASE YKCB-RELATED"/>
    <property type="match status" value="1"/>
</dbReference>
<gene>
    <name evidence="10" type="ORF">COX53_03045</name>
</gene>
<evidence type="ECO:0000256" key="5">
    <source>
        <dbReference type="ARBA" id="ARBA00022692"/>
    </source>
</evidence>
<dbReference type="InterPro" id="IPR038731">
    <property type="entry name" value="RgtA/B/C-like"/>
</dbReference>
<comment type="subcellular location">
    <subcellularLocation>
        <location evidence="1">Cell membrane</location>
        <topology evidence="1">Multi-pass membrane protein</topology>
    </subcellularLocation>
</comment>
<feature type="transmembrane region" description="Helical" evidence="8">
    <location>
        <begin position="41"/>
        <end position="61"/>
    </location>
</feature>
<keyword evidence="2" id="KW-1003">Cell membrane</keyword>
<accession>A0A2G9XBI8</accession>
<dbReference type="GO" id="GO:0016763">
    <property type="term" value="F:pentosyltransferase activity"/>
    <property type="evidence" value="ECO:0007669"/>
    <property type="project" value="TreeGrafter"/>
</dbReference>
<evidence type="ECO:0000256" key="8">
    <source>
        <dbReference type="SAM" id="Phobius"/>
    </source>
</evidence>
<evidence type="ECO:0000256" key="7">
    <source>
        <dbReference type="ARBA" id="ARBA00023136"/>
    </source>
</evidence>
<comment type="caution">
    <text evidence="10">The sequence shown here is derived from an EMBL/GenBank/DDBJ whole genome shotgun (WGS) entry which is preliminary data.</text>
</comment>
<dbReference type="GO" id="GO:0009103">
    <property type="term" value="P:lipopolysaccharide biosynthetic process"/>
    <property type="evidence" value="ECO:0007669"/>
    <property type="project" value="UniProtKB-ARBA"/>
</dbReference>
<dbReference type="Pfam" id="PF13231">
    <property type="entry name" value="PMT_2"/>
    <property type="match status" value="1"/>
</dbReference>
<feature type="transmembrane region" description="Helical" evidence="8">
    <location>
        <begin position="422"/>
        <end position="440"/>
    </location>
</feature>
<feature type="transmembrane region" description="Helical" evidence="8">
    <location>
        <begin position="155"/>
        <end position="172"/>
    </location>
</feature>
<evidence type="ECO:0000313" key="11">
    <source>
        <dbReference type="Proteomes" id="UP000231388"/>
    </source>
</evidence>
<feature type="transmembrane region" description="Helical" evidence="8">
    <location>
        <begin position="362"/>
        <end position="382"/>
    </location>
</feature>
<evidence type="ECO:0000256" key="6">
    <source>
        <dbReference type="ARBA" id="ARBA00022989"/>
    </source>
</evidence>
<organism evidence="10 11">
    <name type="scientific">candidate division WWE3 bacterium CG23_combo_of_CG06-09_8_20_14_all_40_14</name>
    <dbReference type="NCBI Taxonomy" id="1975095"/>
    <lineage>
        <taxon>Bacteria</taxon>
        <taxon>Katanobacteria</taxon>
    </lineage>
</organism>
<proteinExistence type="predicted"/>
<feature type="transmembrane region" description="Helical" evidence="8">
    <location>
        <begin position="272"/>
        <end position="292"/>
    </location>
</feature>
<feature type="transmembrane region" description="Helical" evidence="8">
    <location>
        <begin position="394"/>
        <end position="410"/>
    </location>
</feature>
<dbReference type="GO" id="GO:0010041">
    <property type="term" value="P:response to iron(III) ion"/>
    <property type="evidence" value="ECO:0007669"/>
    <property type="project" value="TreeGrafter"/>
</dbReference>
<evidence type="ECO:0000259" key="9">
    <source>
        <dbReference type="Pfam" id="PF13231"/>
    </source>
</evidence>
<evidence type="ECO:0000256" key="1">
    <source>
        <dbReference type="ARBA" id="ARBA00004651"/>
    </source>
</evidence>
<keyword evidence="5 8" id="KW-0812">Transmembrane</keyword>
<keyword evidence="6 8" id="KW-1133">Transmembrane helix</keyword>
<evidence type="ECO:0000256" key="4">
    <source>
        <dbReference type="ARBA" id="ARBA00022679"/>
    </source>
</evidence>
<dbReference type="InterPro" id="IPR050297">
    <property type="entry name" value="LipidA_mod_glycosyltrf_83"/>
</dbReference>
<feature type="transmembrane region" description="Helical" evidence="8">
    <location>
        <begin position="67"/>
        <end position="84"/>
    </location>
</feature>
<feature type="transmembrane region" description="Helical" evidence="8">
    <location>
        <begin position="131"/>
        <end position="149"/>
    </location>
</feature>
<keyword evidence="4" id="KW-0808">Transferase</keyword>
<sequence length="568" mass="64764">MISPIFKCHPKSGSIGGAKRMISSNKNDIIPFGKFECMVNLLLQAGVGVDILIIILSNFNIAFMRKLLLLVVILVLGASLRFVGLGRYPQGFSQDEAAKGYNAYSILKTGKDMRGNHIPLRFTDFSDKRPYTIILYTYLLVPSILVFGLNEFSVRLPAAVVGTLTVFVLYLLTKKVFKNDTVGLLAAFLLSISPWHILMSRVGLEAITFPFLFLTSWYILIIGLEKPNFGILAAITLVASFYSYQASYVVIPAFLTFFYICYKDRLNRCKNSWRLIVFLVIAGILPLIYLYIKDFPTMAGHLRGESLSNSVRSEIFLPLAILSGIYHYVSPRLLLLYHIPTLVGFYYGLLLLARDAHKEKKLLCEEVFLLLLLGIVTVPSAFSSNSSIPNITRSIGMIGIVEMLASYGIYRAKDYFSPSFGKLFVFAIFLNSMLMIYLGYPKYLGSYIWLQYGFKEVVKYVENTGNKYDRIVVTDKANQPFIYFLFYSRFPPERFHKERVVREYTKHRVPYENVLSFDRYIFCDISECYGKYNNALYIARPNEVPNVVPLENVRIEGKEVFSILISNK</sequence>
<evidence type="ECO:0000256" key="3">
    <source>
        <dbReference type="ARBA" id="ARBA00022676"/>
    </source>
</evidence>
<dbReference type="PANTHER" id="PTHR33908:SF3">
    <property type="entry name" value="UNDECAPRENYL PHOSPHATE-ALPHA-4-AMINO-4-DEOXY-L-ARABINOSE ARABINOSYL TRANSFERASE"/>
    <property type="match status" value="1"/>
</dbReference>
<evidence type="ECO:0000256" key="2">
    <source>
        <dbReference type="ARBA" id="ARBA00022475"/>
    </source>
</evidence>
<dbReference type="AlphaFoldDB" id="A0A2G9XBI8"/>
<feature type="transmembrane region" description="Helical" evidence="8">
    <location>
        <begin position="204"/>
        <end position="224"/>
    </location>
</feature>
<protein>
    <recommendedName>
        <fullName evidence="9">Glycosyltransferase RgtA/B/C/D-like domain-containing protein</fullName>
    </recommendedName>
</protein>
<keyword evidence="3" id="KW-0328">Glycosyltransferase</keyword>
<reference evidence="10 11" key="1">
    <citation type="submission" date="2017-09" db="EMBL/GenBank/DDBJ databases">
        <title>Depth-based differentiation of microbial function through sediment-hosted aquifers and enrichment of novel symbionts in the deep terrestrial subsurface.</title>
        <authorList>
            <person name="Probst A.J."/>
            <person name="Ladd B."/>
            <person name="Jarett J.K."/>
            <person name="Geller-Mcgrath D.E."/>
            <person name="Sieber C.M."/>
            <person name="Emerson J.B."/>
            <person name="Anantharaman K."/>
            <person name="Thomas B.C."/>
            <person name="Malmstrom R."/>
            <person name="Stieglmeier M."/>
            <person name="Klingl A."/>
            <person name="Woyke T."/>
            <person name="Ryan C.M."/>
            <person name="Banfield J.F."/>
        </authorList>
    </citation>
    <scope>NUCLEOTIDE SEQUENCE [LARGE SCALE GENOMIC DNA]</scope>
    <source>
        <strain evidence="10">CG23_combo_of_CG06-09_8_20_14_all_40_14</strain>
    </source>
</reference>
<dbReference type="EMBL" id="PCQY01000036">
    <property type="protein sequence ID" value="PIP04307.1"/>
    <property type="molecule type" value="Genomic_DNA"/>
</dbReference>
<feature type="transmembrane region" description="Helical" evidence="8">
    <location>
        <begin position="181"/>
        <end position="198"/>
    </location>
</feature>
<evidence type="ECO:0000313" key="10">
    <source>
        <dbReference type="EMBL" id="PIP04307.1"/>
    </source>
</evidence>
<name>A0A2G9XBI8_UNCKA</name>
<dbReference type="GO" id="GO:0005886">
    <property type="term" value="C:plasma membrane"/>
    <property type="evidence" value="ECO:0007669"/>
    <property type="project" value="UniProtKB-SubCell"/>
</dbReference>
<feature type="transmembrane region" description="Helical" evidence="8">
    <location>
        <begin position="335"/>
        <end position="353"/>
    </location>
</feature>
<feature type="domain" description="Glycosyltransferase RgtA/B/C/D-like" evidence="9">
    <location>
        <begin position="135"/>
        <end position="288"/>
    </location>
</feature>